<dbReference type="PIRSF" id="PIRSF002070">
    <property type="entry name" value="SSB"/>
    <property type="match status" value="1"/>
</dbReference>
<dbReference type="Pfam" id="PF00436">
    <property type="entry name" value="SSB"/>
    <property type="match status" value="1"/>
</dbReference>
<dbReference type="HAMAP" id="MF_00984">
    <property type="entry name" value="SSB"/>
    <property type="match status" value="1"/>
</dbReference>
<protein>
    <recommendedName>
        <fullName evidence="2 3">Single-stranded DNA-binding protein</fullName>
        <shortName evidence="2">SSB</shortName>
    </recommendedName>
</protein>
<organism evidence="5 6">
    <name type="scientific">Saccharopolyspora ipomoeae</name>
    <dbReference type="NCBI Taxonomy" id="3042027"/>
    <lineage>
        <taxon>Bacteria</taxon>
        <taxon>Bacillati</taxon>
        <taxon>Actinomycetota</taxon>
        <taxon>Actinomycetes</taxon>
        <taxon>Pseudonocardiales</taxon>
        <taxon>Pseudonocardiaceae</taxon>
        <taxon>Saccharopolyspora</taxon>
    </lineage>
</organism>
<dbReference type="Gene3D" id="2.40.50.140">
    <property type="entry name" value="Nucleic acid-binding proteins"/>
    <property type="match status" value="1"/>
</dbReference>
<dbReference type="InterPro" id="IPR012340">
    <property type="entry name" value="NA-bd_OB-fold"/>
</dbReference>
<sequence>MNGLPEVTIVGTVVADPELKFVSSGDAVVNFTIAANSRRFDRDRGEWVDNKATFLRCSLWRQAAENVSESLSKGDRVIATGALEQRSYETDQGEKRTVYELAVTEIGPSLKWATAKVAKAKRSSTGGQANGFTPAAPVNDEPPF</sequence>
<keyword evidence="1 2" id="KW-0238">DNA-binding</keyword>
<evidence type="ECO:0000256" key="2">
    <source>
        <dbReference type="HAMAP-Rule" id="MF_00984"/>
    </source>
</evidence>
<dbReference type="InterPro" id="IPR011344">
    <property type="entry name" value="ssDNA-bd"/>
</dbReference>
<dbReference type="PROSITE" id="PS50935">
    <property type="entry name" value="SSB"/>
    <property type="match status" value="1"/>
</dbReference>
<feature type="region of interest" description="Disordered" evidence="4">
    <location>
        <begin position="121"/>
        <end position="144"/>
    </location>
</feature>
<dbReference type="EMBL" id="JASAOF010000007">
    <property type="protein sequence ID" value="MDI2029837.1"/>
    <property type="molecule type" value="Genomic_DNA"/>
</dbReference>
<evidence type="ECO:0000256" key="1">
    <source>
        <dbReference type="ARBA" id="ARBA00023125"/>
    </source>
</evidence>
<dbReference type="Proteomes" id="UP001237595">
    <property type="component" value="Unassembled WGS sequence"/>
</dbReference>
<gene>
    <name evidence="5" type="primary">ssb</name>
    <name evidence="5" type="ORF">QFW96_14495</name>
</gene>
<dbReference type="RefSeq" id="WP_281456141.1">
    <property type="nucleotide sequence ID" value="NZ_JASAOF010000007.1"/>
</dbReference>
<comment type="caution">
    <text evidence="2">Lacks conserved residue(s) required for the propagation of feature annotation.</text>
</comment>
<evidence type="ECO:0000313" key="5">
    <source>
        <dbReference type="EMBL" id="MDI2029837.1"/>
    </source>
</evidence>
<name>A0ABT6PP93_9PSEU</name>
<dbReference type="NCBIfam" id="TIGR00621">
    <property type="entry name" value="ssb"/>
    <property type="match status" value="1"/>
</dbReference>
<dbReference type="CDD" id="cd04496">
    <property type="entry name" value="SSB_OBF"/>
    <property type="match status" value="1"/>
</dbReference>
<dbReference type="SUPFAM" id="SSF50249">
    <property type="entry name" value="Nucleic acid-binding proteins"/>
    <property type="match status" value="1"/>
</dbReference>
<keyword evidence="6" id="KW-1185">Reference proteome</keyword>
<dbReference type="GO" id="GO:0003677">
    <property type="term" value="F:DNA binding"/>
    <property type="evidence" value="ECO:0007669"/>
    <property type="project" value="UniProtKB-KW"/>
</dbReference>
<evidence type="ECO:0000313" key="6">
    <source>
        <dbReference type="Proteomes" id="UP001237595"/>
    </source>
</evidence>
<proteinExistence type="inferred from homology"/>
<accession>A0ABT6PP93</accession>
<evidence type="ECO:0000256" key="3">
    <source>
        <dbReference type="PIRNR" id="PIRNR002070"/>
    </source>
</evidence>
<dbReference type="InterPro" id="IPR000424">
    <property type="entry name" value="Primosome_PriB/ssb"/>
</dbReference>
<evidence type="ECO:0000256" key="4">
    <source>
        <dbReference type="SAM" id="MobiDB-lite"/>
    </source>
</evidence>
<reference evidence="5 6" key="1">
    <citation type="submission" date="2023-04" db="EMBL/GenBank/DDBJ databases">
        <title>Draft genome sequence of Saccharopolyspora sp. TS4A08 isolated from sweet potato rhizospheric soil.</title>
        <authorList>
            <person name="Suksaard P."/>
            <person name="Duangmal K."/>
        </authorList>
    </citation>
    <scope>NUCLEOTIDE SEQUENCE [LARGE SCALE GENOMIC DNA]</scope>
    <source>
        <strain evidence="5 6">TS4A08</strain>
    </source>
</reference>
<dbReference type="PANTHER" id="PTHR10302">
    <property type="entry name" value="SINGLE-STRANDED DNA-BINDING PROTEIN"/>
    <property type="match status" value="1"/>
</dbReference>
<comment type="caution">
    <text evidence="5">The sequence shown here is derived from an EMBL/GenBank/DDBJ whole genome shotgun (WGS) entry which is preliminary data.</text>
</comment>
<comment type="subunit">
    <text evidence="2">Homotetramer.</text>
</comment>
<dbReference type="PANTHER" id="PTHR10302:SF27">
    <property type="entry name" value="SINGLE-STRANDED DNA-BINDING PROTEIN"/>
    <property type="match status" value="1"/>
</dbReference>